<evidence type="ECO:0000313" key="8">
    <source>
        <dbReference type="EMBL" id="TCJ20301.1"/>
    </source>
</evidence>
<protein>
    <recommendedName>
        <fullName evidence="2">Nuclease SbcCD subunit D</fullName>
    </recommendedName>
</protein>
<evidence type="ECO:0000256" key="3">
    <source>
        <dbReference type="ARBA" id="ARBA00022722"/>
    </source>
</evidence>
<gene>
    <name evidence="8" type="ORF">E0L93_02000</name>
</gene>
<evidence type="ECO:0000313" key="9">
    <source>
        <dbReference type="Proteomes" id="UP000295244"/>
    </source>
</evidence>
<dbReference type="EMBL" id="SKBU01000004">
    <property type="protein sequence ID" value="TCJ20301.1"/>
    <property type="molecule type" value="Genomic_DNA"/>
</dbReference>
<evidence type="ECO:0000256" key="1">
    <source>
        <dbReference type="ARBA" id="ARBA00010555"/>
    </source>
</evidence>
<dbReference type="InterPro" id="IPR029052">
    <property type="entry name" value="Metallo-depent_PP-like"/>
</dbReference>
<dbReference type="CDD" id="cd00840">
    <property type="entry name" value="MPP_Mre11_N"/>
    <property type="match status" value="1"/>
</dbReference>
<dbReference type="SUPFAM" id="SSF56300">
    <property type="entry name" value="Metallo-dependent phosphatases"/>
    <property type="match status" value="1"/>
</dbReference>
<dbReference type="PANTHER" id="PTHR30337">
    <property type="entry name" value="COMPONENT OF ATP-DEPENDENT DSDNA EXONUCLEASE"/>
    <property type="match status" value="1"/>
</dbReference>
<keyword evidence="5" id="KW-0269">Exonuclease</keyword>
<name>A0A4R1BRN3_9ACTN</name>
<dbReference type="Proteomes" id="UP000295244">
    <property type="component" value="Unassembled WGS sequence"/>
</dbReference>
<dbReference type="OrthoDB" id="9773856at2"/>
<comment type="similarity">
    <text evidence="1">Belongs to the SbcD family.</text>
</comment>
<feature type="domain" description="Calcineurin-like phosphoesterase" evidence="7">
    <location>
        <begin position="47"/>
        <end position="245"/>
    </location>
</feature>
<dbReference type="InterPro" id="IPR050535">
    <property type="entry name" value="DNA_Repair-Maintenance_Comp"/>
</dbReference>
<comment type="caution">
    <text evidence="8">The sequence shown here is derived from an EMBL/GenBank/DDBJ whole genome shotgun (WGS) entry which is preliminary data.</text>
</comment>
<dbReference type="AlphaFoldDB" id="A0A4R1BRN3"/>
<dbReference type="InterPro" id="IPR041796">
    <property type="entry name" value="Mre11_N"/>
</dbReference>
<evidence type="ECO:0000256" key="4">
    <source>
        <dbReference type="ARBA" id="ARBA00022801"/>
    </source>
</evidence>
<dbReference type="GO" id="GO:0004527">
    <property type="term" value="F:exonuclease activity"/>
    <property type="evidence" value="ECO:0007669"/>
    <property type="project" value="UniProtKB-KW"/>
</dbReference>
<keyword evidence="3" id="KW-0540">Nuclease</keyword>
<keyword evidence="4" id="KW-0378">Hydrolase</keyword>
<evidence type="ECO:0000256" key="6">
    <source>
        <dbReference type="SAM" id="MobiDB-lite"/>
    </source>
</evidence>
<reference evidence="8 9" key="1">
    <citation type="submission" date="2019-03" db="EMBL/GenBank/DDBJ databases">
        <title>Whole genome sequence of a novel Rubrobacter taiwanensis strain, isolated from Yellowstone National Park.</title>
        <authorList>
            <person name="Freed S."/>
            <person name="Ramaley R.F."/>
            <person name="Kyndt J.A."/>
        </authorList>
    </citation>
    <scope>NUCLEOTIDE SEQUENCE [LARGE SCALE GENOMIC DNA]</scope>
    <source>
        <strain evidence="8 9">Yellowstone</strain>
    </source>
</reference>
<evidence type="ECO:0000259" key="7">
    <source>
        <dbReference type="Pfam" id="PF00149"/>
    </source>
</evidence>
<dbReference type="Gene3D" id="3.60.21.10">
    <property type="match status" value="1"/>
</dbReference>
<proteinExistence type="inferred from homology"/>
<keyword evidence="9" id="KW-1185">Reference proteome</keyword>
<sequence>MSAATAGRETPTGCSSVSSDARAGSASETLPSAAASVRRRTTGAVVRVAHISDTHLGYSRYAKLCPETSRNQREVDVREAYRRAVEEILRREVDLVVHSGDVFDTIRPATHVIIDFLRQTDRILREGIPYYGIAGNHETPRLRSTTAALEYANMLGARFAHGYEPVYDSTQAGETTVGLALVPHGAVLDRDLVVSPDPAAEINIMVTHGTVPGLRIHGHELGDVDLTPGVLDQGFDYVALGHYHKHHRHNHNSYYAGATERFSFAEADFETGFVILDFSGGEVRVEHVPLPARPMLDLPKIDARGLSGPELTEEIRRRAESVELNGAIVRLKVVNAPAGSEVDRELLRELRSRCLNFSLEISAAETAPEAAGEPAATAFGPLEEELRSFVEIRRERGELEKEFAAEFLERGVEYLRSAAEEERAAS</sequence>
<dbReference type="InterPro" id="IPR004843">
    <property type="entry name" value="Calcineurin-like_PHP"/>
</dbReference>
<dbReference type="Pfam" id="PF00149">
    <property type="entry name" value="Metallophos"/>
    <property type="match status" value="1"/>
</dbReference>
<organism evidence="8 9">
    <name type="scientific">Rubrobacter taiwanensis</name>
    <dbReference type="NCBI Taxonomy" id="185139"/>
    <lineage>
        <taxon>Bacteria</taxon>
        <taxon>Bacillati</taxon>
        <taxon>Actinomycetota</taxon>
        <taxon>Rubrobacteria</taxon>
        <taxon>Rubrobacterales</taxon>
        <taxon>Rubrobacteraceae</taxon>
        <taxon>Rubrobacter</taxon>
    </lineage>
</organism>
<evidence type="ECO:0000256" key="2">
    <source>
        <dbReference type="ARBA" id="ARBA00013365"/>
    </source>
</evidence>
<evidence type="ECO:0000256" key="5">
    <source>
        <dbReference type="ARBA" id="ARBA00022839"/>
    </source>
</evidence>
<dbReference type="PANTHER" id="PTHR30337:SF0">
    <property type="entry name" value="NUCLEASE SBCCD SUBUNIT D"/>
    <property type="match status" value="1"/>
</dbReference>
<accession>A0A4R1BRN3</accession>
<feature type="region of interest" description="Disordered" evidence="6">
    <location>
        <begin position="1"/>
        <end position="35"/>
    </location>
</feature>